<name>A0A0A1TLP7_9HYPO</name>
<accession>A0A0A1TLP7</accession>
<reference evidence="2 3" key="1">
    <citation type="journal article" date="2015" name="Genome Announc.">
        <title>Draft Genome Sequence and Gene Annotation of the Entomopathogenic Fungus Verticillium hemipterigenum.</title>
        <authorList>
            <person name="Horn F."/>
            <person name="Habel A."/>
            <person name="Scharf D.H."/>
            <person name="Dworschak J."/>
            <person name="Brakhage A.A."/>
            <person name="Guthke R."/>
            <person name="Hertweck C."/>
            <person name="Linde J."/>
        </authorList>
    </citation>
    <scope>NUCLEOTIDE SEQUENCE [LARGE SCALE GENOMIC DNA]</scope>
</reference>
<feature type="chain" id="PRO_5001990153" evidence="1">
    <location>
        <begin position="18"/>
        <end position="69"/>
    </location>
</feature>
<keyword evidence="1" id="KW-0732">Signal</keyword>
<dbReference type="Proteomes" id="UP000039046">
    <property type="component" value="Unassembled WGS sequence"/>
</dbReference>
<organism evidence="2 3">
    <name type="scientific">[Torrubiella] hemipterigena</name>
    <dbReference type="NCBI Taxonomy" id="1531966"/>
    <lineage>
        <taxon>Eukaryota</taxon>
        <taxon>Fungi</taxon>
        <taxon>Dikarya</taxon>
        <taxon>Ascomycota</taxon>
        <taxon>Pezizomycotina</taxon>
        <taxon>Sordariomycetes</taxon>
        <taxon>Hypocreomycetidae</taxon>
        <taxon>Hypocreales</taxon>
        <taxon>Clavicipitaceae</taxon>
        <taxon>Clavicipitaceae incertae sedis</taxon>
        <taxon>'Torrubiella' clade</taxon>
    </lineage>
</organism>
<sequence>MRFTWFTLAGLVALVAAAPYNNEKRFLAANEMNGGDDVDLSTGLAVSMSLRILVYQIEVFITNVENTTK</sequence>
<dbReference type="AlphaFoldDB" id="A0A0A1TLP7"/>
<evidence type="ECO:0000256" key="1">
    <source>
        <dbReference type="SAM" id="SignalP"/>
    </source>
</evidence>
<evidence type="ECO:0000313" key="3">
    <source>
        <dbReference type="Proteomes" id="UP000039046"/>
    </source>
</evidence>
<proteinExistence type="predicted"/>
<feature type="signal peptide" evidence="1">
    <location>
        <begin position="1"/>
        <end position="17"/>
    </location>
</feature>
<gene>
    <name evidence="2" type="ORF">VHEMI07636</name>
</gene>
<keyword evidence="3" id="KW-1185">Reference proteome</keyword>
<protein>
    <submittedName>
        <fullName evidence="2">Uncharacterized protein</fullName>
    </submittedName>
</protein>
<evidence type="ECO:0000313" key="2">
    <source>
        <dbReference type="EMBL" id="CEJ91955.1"/>
    </source>
</evidence>
<dbReference type="HOGENOM" id="CLU_2777699_0_0_1"/>
<dbReference type="EMBL" id="CDHN01000004">
    <property type="protein sequence ID" value="CEJ91955.1"/>
    <property type="molecule type" value="Genomic_DNA"/>
</dbReference>